<gene>
    <name evidence="1" type="ordered locus">Metig_0172</name>
</gene>
<dbReference type="STRING" id="880724.Metig_0172"/>
<reference evidence="1 2" key="1">
    <citation type="submission" date="2011-05" db="EMBL/GenBank/DDBJ databases">
        <title>Complete sequence of Methanotorris igneus Kol 5.</title>
        <authorList>
            <consortium name="US DOE Joint Genome Institute"/>
            <person name="Lucas S."/>
            <person name="Han J."/>
            <person name="Lapidus A."/>
            <person name="Cheng J.-F."/>
            <person name="Goodwin L."/>
            <person name="Pitluck S."/>
            <person name="Peters L."/>
            <person name="Mikhailova N."/>
            <person name="Chertkov O."/>
            <person name="Han C."/>
            <person name="Tapia R."/>
            <person name="Land M."/>
            <person name="Hauser L."/>
            <person name="Kyrpides N."/>
            <person name="Ivanova N."/>
            <person name="Pagani I."/>
            <person name="Sieprawska-Lupa M."/>
            <person name="Whitman W."/>
            <person name="Woyke T."/>
        </authorList>
    </citation>
    <scope>NUCLEOTIDE SEQUENCE [LARGE SCALE GENOMIC DNA]</scope>
    <source>
        <strain evidence="2">DSM 5666 / JCM 11834 / Kol 5</strain>
    </source>
</reference>
<dbReference type="PANTHER" id="PTHR40730">
    <property type="entry name" value="TRANSCRIPTIONAL REGULATOR PROTEIN-LIKE PROTEIN"/>
    <property type="match status" value="1"/>
</dbReference>
<proteinExistence type="predicted"/>
<dbReference type="GeneID" id="10643007"/>
<sequence length="100" mass="11300">MKTRCEVIASKVIPMIRGEIARELVNRGYAKKEVAELLGVTIAAVSQYTSEKRGATTSKRLKELVKEIVDDIEKGKISKEDLDDRFCMICSIIRKENIDI</sequence>
<protein>
    <submittedName>
        <fullName evidence="1">Transcriptional regulator, XRE family</fullName>
    </submittedName>
</protein>
<organism evidence="2">
    <name type="scientific">Methanotorris igneus (strain DSM 5666 / JCM 11834 / Kol 5)</name>
    <dbReference type="NCBI Taxonomy" id="880724"/>
    <lineage>
        <taxon>Archaea</taxon>
        <taxon>Methanobacteriati</taxon>
        <taxon>Methanobacteriota</taxon>
        <taxon>Methanomada group</taxon>
        <taxon>Methanococci</taxon>
        <taxon>Methanococcales</taxon>
        <taxon>Methanocaldococcaceae</taxon>
        <taxon>Methanotorris</taxon>
    </lineage>
</organism>
<dbReference type="KEGG" id="mig:Metig_0172"/>
<dbReference type="AlphaFoldDB" id="F6BEZ3"/>
<dbReference type="HOGENOM" id="CLU_133047_1_0_2"/>
<dbReference type="OrthoDB" id="42697at2157"/>
<evidence type="ECO:0000313" key="1">
    <source>
        <dbReference type="EMBL" id="AEF95729.1"/>
    </source>
</evidence>
<keyword evidence="2" id="KW-1185">Reference proteome</keyword>
<dbReference type="RefSeq" id="WP_013798338.1">
    <property type="nucleotide sequence ID" value="NC_015562.1"/>
</dbReference>
<dbReference type="Proteomes" id="UP000009227">
    <property type="component" value="Chromosome"/>
</dbReference>
<dbReference type="EMBL" id="CP002737">
    <property type="protein sequence ID" value="AEF95729.1"/>
    <property type="molecule type" value="Genomic_DNA"/>
</dbReference>
<name>F6BEZ3_METIK</name>
<accession>F6BEZ3</accession>
<evidence type="ECO:0000313" key="2">
    <source>
        <dbReference type="Proteomes" id="UP000009227"/>
    </source>
</evidence>